<dbReference type="Proteomes" id="UP001303046">
    <property type="component" value="Unassembled WGS sequence"/>
</dbReference>
<comment type="caution">
    <text evidence="3">The sequence shown here is derived from an EMBL/GenBank/DDBJ whole genome shotgun (WGS) entry which is preliminary data.</text>
</comment>
<evidence type="ECO:0000256" key="1">
    <source>
        <dbReference type="SAM" id="SignalP"/>
    </source>
</evidence>
<keyword evidence="4" id="KW-1185">Reference proteome</keyword>
<evidence type="ECO:0000259" key="2">
    <source>
        <dbReference type="Pfam" id="PF24976"/>
    </source>
</evidence>
<dbReference type="Gene3D" id="2.40.128.20">
    <property type="match status" value="1"/>
</dbReference>
<evidence type="ECO:0000313" key="3">
    <source>
        <dbReference type="EMBL" id="KAK6759545.1"/>
    </source>
</evidence>
<protein>
    <recommendedName>
        <fullName evidence="2">Lipocalin domain-containing protein</fullName>
    </recommendedName>
</protein>
<dbReference type="Pfam" id="PF24976">
    <property type="entry name" value="Lipocalin_10"/>
    <property type="match status" value="1"/>
</dbReference>
<sequence length="496" mass="56806">MNVYLIIFIFPLATAFVPNYLDPGNRFQAIHTQNQPRSRHTDQFQRSEIRVEDSLDAGKVQSYLQAPIMDHDVDGAECEALPNGTETKPAFFMCKEDTLVTLHGGAITNMNGDDRYPVNFDMPLRVFLDVTSAAPRRHDNLGLEVSLYKRSTGFFGCGWMFLPSFGMLSNYELCADNPSCPLSPGRQVLEFTLDPTRLFTRLFRMIHYDMSAYQLVIRLRDNKDPFSELLCTTIQTRSTVQAMNYLLKYILLFLLFSNIVHTASYVGGIPVPGRTVPVLRLFENYSASCRPKPRKDFGMDQLAQIMNSLNAESVAQKVYNQLFHSMGDVQMEKLMGRWYTVVDTKTVHPEDCAVHYFELLTQTEFTATFSSLQYSSYKGDTVTIQGFGRMTGPDPGEVFYMTGHPSDHCPYFPVKMGGLNSRGEYEYIVFSQPLKHPTMVLARDLHKFEQKYQQEVYLFLEKYGFLSPIAALNTRLHFENATQCAQINRYYDQMQL</sequence>
<dbReference type="InterPro" id="IPR056868">
    <property type="entry name" value="Lipocalin_dom_nem"/>
</dbReference>
<dbReference type="InterPro" id="IPR012674">
    <property type="entry name" value="Calycin"/>
</dbReference>
<feature type="domain" description="Lipocalin" evidence="2">
    <location>
        <begin position="326"/>
        <end position="487"/>
    </location>
</feature>
<name>A0ABR1EA18_NECAM</name>
<accession>A0ABR1EA18</accession>
<dbReference type="PANTHER" id="PTHR35573">
    <property type="entry name" value="PROTEIN CBG22129"/>
    <property type="match status" value="1"/>
</dbReference>
<evidence type="ECO:0000313" key="4">
    <source>
        <dbReference type="Proteomes" id="UP001303046"/>
    </source>
</evidence>
<dbReference type="PANTHER" id="PTHR35573:SF2">
    <property type="entry name" value="MD-2-RELATED LIPID-RECOGNITION DOMAIN-CONTAINING PROTEIN"/>
    <property type="match status" value="1"/>
</dbReference>
<dbReference type="EMBL" id="JAVFWL010000006">
    <property type="protein sequence ID" value="KAK6759545.1"/>
    <property type="molecule type" value="Genomic_DNA"/>
</dbReference>
<keyword evidence="1" id="KW-0732">Signal</keyword>
<organism evidence="3 4">
    <name type="scientific">Necator americanus</name>
    <name type="common">Human hookworm</name>
    <dbReference type="NCBI Taxonomy" id="51031"/>
    <lineage>
        <taxon>Eukaryota</taxon>
        <taxon>Metazoa</taxon>
        <taxon>Ecdysozoa</taxon>
        <taxon>Nematoda</taxon>
        <taxon>Chromadorea</taxon>
        <taxon>Rhabditida</taxon>
        <taxon>Rhabditina</taxon>
        <taxon>Rhabditomorpha</taxon>
        <taxon>Strongyloidea</taxon>
        <taxon>Ancylostomatidae</taxon>
        <taxon>Bunostominae</taxon>
        <taxon>Necator</taxon>
    </lineage>
</organism>
<proteinExistence type="predicted"/>
<reference evidence="3 4" key="1">
    <citation type="submission" date="2023-08" db="EMBL/GenBank/DDBJ databases">
        <title>A Necator americanus chromosomal reference genome.</title>
        <authorList>
            <person name="Ilik V."/>
            <person name="Petrzelkova K.J."/>
            <person name="Pardy F."/>
            <person name="Fuh T."/>
            <person name="Niatou-Singa F.S."/>
            <person name="Gouil Q."/>
            <person name="Baker L."/>
            <person name="Ritchie M.E."/>
            <person name="Jex A.R."/>
            <person name="Gazzola D."/>
            <person name="Li H."/>
            <person name="Toshio Fujiwara R."/>
            <person name="Zhan B."/>
            <person name="Aroian R.V."/>
            <person name="Pafco B."/>
            <person name="Schwarz E.M."/>
        </authorList>
    </citation>
    <scope>NUCLEOTIDE SEQUENCE [LARGE SCALE GENOMIC DNA]</scope>
    <source>
        <strain evidence="3 4">Aroian</strain>
        <tissue evidence="3">Whole animal</tissue>
    </source>
</reference>
<dbReference type="SUPFAM" id="SSF50814">
    <property type="entry name" value="Lipocalins"/>
    <property type="match status" value="1"/>
</dbReference>
<feature type="chain" id="PRO_5047048615" description="Lipocalin domain-containing protein" evidence="1">
    <location>
        <begin position="16"/>
        <end position="496"/>
    </location>
</feature>
<feature type="signal peptide" evidence="1">
    <location>
        <begin position="1"/>
        <end position="15"/>
    </location>
</feature>
<gene>
    <name evidence="3" type="primary">Necator_chrX.g21406</name>
    <name evidence="3" type="ORF">RB195_021245</name>
</gene>